<feature type="transmembrane region" description="Helical" evidence="5">
    <location>
        <begin position="301"/>
        <end position="323"/>
    </location>
</feature>
<evidence type="ECO:0000256" key="6">
    <source>
        <dbReference type="SAM" id="SignalP"/>
    </source>
</evidence>
<keyword evidence="3 5" id="KW-1133">Transmembrane helix</keyword>
<feature type="domain" description="G-protein coupled receptors family 2 profile 2" evidence="7">
    <location>
        <begin position="313"/>
        <end position="559"/>
    </location>
</feature>
<feature type="domain" description="G-protein coupled receptors family 2 profile 2" evidence="7">
    <location>
        <begin position="892"/>
        <end position="1125"/>
    </location>
</feature>
<dbReference type="PANTHER" id="PTHR46953:SF1">
    <property type="entry name" value="G-PROTEIN COUPLED RECEPTOR MTH-LIKE 1-RELATED"/>
    <property type="match status" value="1"/>
</dbReference>
<dbReference type="Proteomes" id="UP000789390">
    <property type="component" value="Unassembled WGS sequence"/>
</dbReference>
<keyword evidence="6" id="KW-0732">Signal</keyword>
<feature type="transmembrane region" description="Helical" evidence="5">
    <location>
        <begin position="988"/>
        <end position="1005"/>
    </location>
</feature>
<feature type="transmembrane region" description="Helical" evidence="5">
    <location>
        <begin position="1120"/>
        <end position="1139"/>
    </location>
</feature>
<feature type="transmembrane region" description="Helical" evidence="5">
    <location>
        <begin position="462"/>
        <end position="487"/>
    </location>
</feature>
<feature type="transmembrane region" description="Helical" evidence="5">
    <location>
        <begin position="508"/>
        <end position="530"/>
    </location>
</feature>
<keyword evidence="2 5" id="KW-0812">Transmembrane</keyword>
<feature type="transmembrane region" description="Helical" evidence="5">
    <location>
        <begin position="878"/>
        <end position="902"/>
    </location>
</feature>
<dbReference type="InterPro" id="IPR017981">
    <property type="entry name" value="GPCR_2-like_7TM"/>
</dbReference>
<gene>
    <name evidence="8" type="ORF">DGAL_LOCUS13583</name>
</gene>
<dbReference type="Gene3D" id="1.20.1070.10">
    <property type="entry name" value="Rhodopsin 7-helix transmembrane proteins"/>
    <property type="match status" value="2"/>
</dbReference>
<keyword evidence="9" id="KW-1185">Reference proteome</keyword>
<dbReference type="InterPro" id="IPR000832">
    <property type="entry name" value="GPCR_2_secretin-like"/>
</dbReference>
<comment type="subcellular location">
    <subcellularLocation>
        <location evidence="1">Membrane</location>
        <topology evidence="1">Multi-pass membrane protein</topology>
    </subcellularLocation>
</comment>
<dbReference type="InterPro" id="IPR052808">
    <property type="entry name" value="GPCR_Mth-like"/>
</dbReference>
<evidence type="ECO:0000259" key="7">
    <source>
        <dbReference type="PROSITE" id="PS50261"/>
    </source>
</evidence>
<evidence type="ECO:0000256" key="3">
    <source>
        <dbReference type="ARBA" id="ARBA00022989"/>
    </source>
</evidence>
<sequence>MANSTLLFTLAYFFWHSSNETVTIQNETALEIIGDWTANQLNIEDPFITSNPADIIQDGRNLASNQEIWCCKSGTTYLPGIDQCLPIKVSTLYSKLFSNFSYPNDGLADCPDGFVSHSTKDFQLDNGTLWIGGHQLKSNEFCINRVEEENYSRSTAGNFVARYCVPDPCTSTGCIHKCCPSDMALVTKYYHDLSPILICEPYPKSLNLSLLRNPQNKSIDERAFFISGGLGIKWGDFVVKPYDVSRFSIDSDGQILYYSKDHPKGRKSDKYCIENFVDNETNNIMALGNFEQGEDSEGASFFGYLRLFVATFLIATFAVYCLLPKMRNIHGVILMCYLASMTVMYIFHAVLMFVRGSDMPTGLCPTIAISLHFAYIATFSWLNVLCYGVWRMFGSIKPPTQRSVFGHQFFYSCLYGWGIPLIIVVIGQILQHSDVPDYIIKPGLNSKLYCWFPPNPKEPLIAYMYGPMIVMIMANIVMFIWATVSFYRRSVESSKVTNISRKNQRFKVILILFLLMVPSPWTTEIITYMADSSFESVLFSDIFNIISPIFIFIIFICKPSVWKMLKLKYPRLNPVFSACEKVGSRSHALDFPALPKSNETATIQNETALEIIGDWTANQLKIEDPFITSNPADIIQDGRNLASNQDIWCCKSGTTYLTGLDKCVPIKVSTLYSKLFSNFSYPNDGLADCPDGYVSHSTQDFQLDNGTLWIGGKQLKSNEFCINRVEEENYSTSSGNFVARYCVPDPCTTPGCIRKCCPPDMALVTKYYHDLAPFSLCEPYPEKLNLSLLRSPQNKSIDERAFFTSGGLGMKCGDLGVDAYDLSSFAMDRDGHILFYSEFDPKGEKSDKYCVDNFVDDETINIMAFGCLPEQGEDSEGALLFGCLNLFFSTFLIATFAIYFLLPKMRNIHGVILMCYLASMTVMYIFHAILMLVRGSEMPTGLCPTIAISLHFAYIATFSWLNVLWYGVWRMFSSIKPPANTSVLGKQFFYSCLYGWGIPLIIVVIGQIFQHSDVPDYIIKPGLNSGLYCWFNHKDRGPLIAYMYGPMIVMNVANVVMFILATFSFYQRSVESSKVTNISRKNQRFKVILSLFLLTGVQWTTEIITYMADSSFESALFTDIFNVISPIFIFIIFICKPSVWKMLKLKYPRLDPVFSA</sequence>
<feature type="transmembrane region" description="Helical" evidence="5">
    <location>
        <begin position="945"/>
        <end position="968"/>
    </location>
</feature>
<feature type="transmembrane region" description="Helical" evidence="5">
    <location>
        <begin position="332"/>
        <end position="354"/>
    </location>
</feature>
<feature type="transmembrane region" description="Helical" evidence="5">
    <location>
        <begin position="366"/>
        <end position="389"/>
    </location>
</feature>
<dbReference type="PROSITE" id="PS50261">
    <property type="entry name" value="G_PROTEIN_RECEP_F2_4"/>
    <property type="match status" value="2"/>
</dbReference>
<dbReference type="PANTHER" id="PTHR46953">
    <property type="entry name" value="G-PROTEIN COUPLED RECEPTOR MTH-LIKE 1-RELATED"/>
    <property type="match status" value="1"/>
</dbReference>
<feature type="transmembrane region" description="Helical" evidence="5">
    <location>
        <begin position="1039"/>
        <end position="1066"/>
    </location>
</feature>
<feature type="chain" id="PRO_5035249011" description="G-protein coupled receptors family 2 profile 2 domain-containing protein" evidence="6">
    <location>
        <begin position="20"/>
        <end position="1156"/>
    </location>
</feature>
<dbReference type="GO" id="GO:0004930">
    <property type="term" value="F:G protein-coupled receptor activity"/>
    <property type="evidence" value="ECO:0007669"/>
    <property type="project" value="InterPro"/>
</dbReference>
<organism evidence="8 9">
    <name type="scientific">Daphnia galeata</name>
    <dbReference type="NCBI Taxonomy" id="27404"/>
    <lineage>
        <taxon>Eukaryota</taxon>
        <taxon>Metazoa</taxon>
        <taxon>Ecdysozoa</taxon>
        <taxon>Arthropoda</taxon>
        <taxon>Crustacea</taxon>
        <taxon>Branchiopoda</taxon>
        <taxon>Diplostraca</taxon>
        <taxon>Cladocera</taxon>
        <taxon>Anomopoda</taxon>
        <taxon>Daphniidae</taxon>
        <taxon>Daphnia</taxon>
    </lineage>
</organism>
<feature type="transmembrane region" description="Helical" evidence="5">
    <location>
        <begin position="1087"/>
        <end position="1108"/>
    </location>
</feature>
<accession>A0A8J2W9M2</accession>
<comment type="caution">
    <text evidence="8">The sequence shown here is derived from an EMBL/GenBank/DDBJ whole genome shotgun (WGS) entry which is preliminary data.</text>
</comment>
<evidence type="ECO:0000256" key="1">
    <source>
        <dbReference type="ARBA" id="ARBA00004141"/>
    </source>
</evidence>
<evidence type="ECO:0000313" key="9">
    <source>
        <dbReference type="Proteomes" id="UP000789390"/>
    </source>
</evidence>
<keyword evidence="4 5" id="KW-0472">Membrane</keyword>
<dbReference type="CDD" id="cd15039">
    <property type="entry name" value="7tmB3_Methuselah-like"/>
    <property type="match status" value="2"/>
</dbReference>
<dbReference type="AlphaFoldDB" id="A0A8J2W9M2"/>
<reference evidence="8" key="1">
    <citation type="submission" date="2021-11" db="EMBL/GenBank/DDBJ databases">
        <authorList>
            <person name="Schell T."/>
        </authorList>
    </citation>
    <scope>NUCLEOTIDE SEQUENCE</scope>
    <source>
        <strain evidence="8">M5</strain>
    </source>
</reference>
<evidence type="ECO:0000256" key="4">
    <source>
        <dbReference type="ARBA" id="ARBA00023136"/>
    </source>
</evidence>
<feature type="transmembrane region" description="Helical" evidence="5">
    <location>
        <begin position="409"/>
        <end position="430"/>
    </location>
</feature>
<protein>
    <recommendedName>
        <fullName evidence="7">G-protein coupled receptors family 2 profile 2 domain-containing protein</fullName>
    </recommendedName>
</protein>
<dbReference type="GO" id="GO:0016020">
    <property type="term" value="C:membrane"/>
    <property type="evidence" value="ECO:0007669"/>
    <property type="project" value="UniProtKB-SubCell"/>
</dbReference>
<name>A0A8J2W9M2_9CRUS</name>
<proteinExistence type="predicted"/>
<dbReference type="GO" id="GO:0007166">
    <property type="term" value="P:cell surface receptor signaling pathway"/>
    <property type="evidence" value="ECO:0007669"/>
    <property type="project" value="InterPro"/>
</dbReference>
<evidence type="ECO:0000313" key="8">
    <source>
        <dbReference type="EMBL" id="CAH0110083.1"/>
    </source>
</evidence>
<evidence type="ECO:0000256" key="5">
    <source>
        <dbReference type="SAM" id="Phobius"/>
    </source>
</evidence>
<dbReference type="EMBL" id="CAKKLH010000299">
    <property type="protein sequence ID" value="CAH0110083.1"/>
    <property type="molecule type" value="Genomic_DNA"/>
</dbReference>
<feature type="transmembrane region" description="Helical" evidence="5">
    <location>
        <begin position="908"/>
        <end position="933"/>
    </location>
</feature>
<feature type="signal peptide" evidence="6">
    <location>
        <begin position="1"/>
        <end position="19"/>
    </location>
</feature>
<dbReference type="OrthoDB" id="6381486at2759"/>
<evidence type="ECO:0000256" key="2">
    <source>
        <dbReference type="ARBA" id="ARBA00022692"/>
    </source>
</evidence>
<dbReference type="Pfam" id="PF00002">
    <property type="entry name" value="7tm_2"/>
    <property type="match status" value="2"/>
</dbReference>